<reference evidence="1" key="1">
    <citation type="journal article" date="2014" name="Int. J. Syst. Evol. Microbiol.">
        <title>Complete genome sequence of Corynebacterium casei LMG S-19264T (=DSM 44701T), isolated from a smear-ripened cheese.</title>
        <authorList>
            <consortium name="US DOE Joint Genome Institute (JGI-PGF)"/>
            <person name="Walter F."/>
            <person name="Albersmeier A."/>
            <person name="Kalinowski J."/>
            <person name="Ruckert C."/>
        </authorList>
    </citation>
    <scope>NUCLEOTIDE SEQUENCE</scope>
    <source>
        <strain evidence="1">JCM 4490</strain>
    </source>
</reference>
<organism evidence="1 2">
    <name type="scientific">Streptomyces lucensis JCM 4490</name>
    <dbReference type="NCBI Taxonomy" id="1306176"/>
    <lineage>
        <taxon>Bacteria</taxon>
        <taxon>Bacillati</taxon>
        <taxon>Actinomycetota</taxon>
        <taxon>Actinomycetes</taxon>
        <taxon>Kitasatosporales</taxon>
        <taxon>Streptomycetaceae</taxon>
        <taxon>Streptomyces</taxon>
    </lineage>
</organism>
<evidence type="ECO:0000313" key="1">
    <source>
        <dbReference type="EMBL" id="GGW56865.1"/>
    </source>
</evidence>
<evidence type="ECO:0008006" key="3">
    <source>
        <dbReference type="Google" id="ProtNLM"/>
    </source>
</evidence>
<comment type="caution">
    <text evidence="1">The sequence shown here is derived from an EMBL/GenBank/DDBJ whole genome shotgun (WGS) entry which is preliminary data.</text>
</comment>
<gene>
    <name evidence="1" type="ORF">GCM10010503_37620</name>
</gene>
<dbReference type="CDD" id="cd06577">
    <property type="entry name" value="PASTA_pknB"/>
    <property type="match status" value="2"/>
</dbReference>
<accession>A0A918J8F8</accession>
<sequence>MPNFVGMGLQSAQDAAQKQGFYVLKSHDASGRARFQAFDRNWQVCSQNLKAGQVVPTDTELDFGAVKLDETCPAHDQKAPSAAGGTMPDFRGKSVKAARQTLDSSTSITVNDATGASRWVLMESNWQVCTQKPAAGAKLHGQPVTLDAVKFEEHCP</sequence>
<dbReference type="AlphaFoldDB" id="A0A918J8F8"/>
<proteinExistence type="predicted"/>
<name>A0A918J8F8_9ACTN</name>
<dbReference type="EMBL" id="BMUE01000007">
    <property type="protein sequence ID" value="GGW56865.1"/>
    <property type="molecule type" value="Genomic_DNA"/>
</dbReference>
<reference evidence="1" key="2">
    <citation type="submission" date="2020-09" db="EMBL/GenBank/DDBJ databases">
        <authorList>
            <person name="Sun Q."/>
            <person name="Ohkuma M."/>
        </authorList>
    </citation>
    <scope>NUCLEOTIDE SEQUENCE</scope>
    <source>
        <strain evidence="1">JCM 4490</strain>
    </source>
</reference>
<dbReference type="Gene3D" id="3.30.10.20">
    <property type="match status" value="2"/>
</dbReference>
<protein>
    <recommendedName>
        <fullName evidence="3">PASTA domain-containing protein</fullName>
    </recommendedName>
</protein>
<keyword evidence="2" id="KW-1185">Reference proteome</keyword>
<dbReference type="InterPro" id="IPR005543">
    <property type="entry name" value="PASTA_dom"/>
</dbReference>
<evidence type="ECO:0000313" key="2">
    <source>
        <dbReference type="Proteomes" id="UP000620224"/>
    </source>
</evidence>
<dbReference type="Proteomes" id="UP000620224">
    <property type="component" value="Unassembled WGS sequence"/>
</dbReference>